<feature type="signal peptide" evidence="2">
    <location>
        <begin position="1"/>
        <end position="21"/>
    </location>
</feature>
<organism evidence="3 4">
    <name type="scientific">Parvularcula mediterranea</name>
    <dbReference type="NCBI Taxonomy" id="2732508"/>
    <lineage>
        <taxon>Bacteria</taxon>
        <taxon>Pseudomonadati</taxon>
        <taxon>Pseudomonadota</taxon>
        <taxon>Alphaproteobacteria</taxon>
        <taxon>Parvularculales</taxon>
        <taxon>Parvularculaceae</taxon>
        <taxon>Parvularcula</taxon>
    </lineage>
</organism>
<accession>A0A7Y3RJI8</accession>
<gene>
    <name evidence="3" type="ORF">HK107_02430</name>
</gene>
<proteinExistence type="predicted"/>
<feature type="chain" id="PRO_5030744690" description="VPLPA-CTERM sorting domain-containing protein" evidence="2">
    <location>
        <begin position="22"/>
        <end position="177"/>
    </location>
</feature>
<keyword evidence="1" id="KW-1133">Transmembrane helix</keyword>
<feature type="transmembrane region" description="Helical" evidence="1">
    <location>
        <begin position="155"/>
        <end position="173"/>
    </location>
</feature>
<keyword evidence="4" id="KW-1185">Reference proteome</keyword>
<dbReference type="EMBL" id="JABFCX010000002">
    <property type="protein sequence ID" value="NNU15181.1"/>
    <property type="molecule type" value="Genomic_DNA"/>
</dbReference>
<reference evidence="3 4" key="1">
    <citation type="submission" date="2020-05" db="EMBL/GenBank/DDBJ databases">
        <title>Parvularcula mediterraneae sp. nov., isolated from polypropylene straw from shallow seawater of the seashore of Laganas in Zakynthos island, Greece.</title>
        <authorList>
            <person name="Szabo I."/>
            <person name="Al-Omari J."/>
            <person name="Rado J."/>
            <person name="Szerdahelyi G.S."/>
        </authorList>
    </citation>
    <scope>NUCLEOTIDE SEQUENCE [LARGE SCALE GENOMIC DNA]</scope>
    <source>
        <strain evidence="3 4">ZS-1/3</strain>
    </source>
</reference>
<evidence type="ECO:0000313" key="3">
    <source>
        <dbReference type="EMBL" id="NNU15181.1"/>
    </source>
</evidence>
<comment type="caution">
    <text evidence="3">The sequence shown here is derived from an EMBL/GenBank/DDBJ whole genome shotgun (WGS) entry which is preliminary data.</text>
</comment>
<protein>
    <recommendedName>
        <fullName evidence="5">VPLPA-CTERM sorting domain-containing protein</fullName>
    </recommendedName>
</protein>
<keyword evidence="2" id="KW-0732">Signal</keyword>
<dbReference type="AlphaFoldDB" id="A0A7Y3RJI8"/>
<evidence type="ECO:0000313" key="4">
    <source>
        <dbReference type="Proteomes" id="UP000536835"/>
    </source>
</evidence>
<evidence type="ECO:0008006" key="5">
    <source>
        <dbReference type="Google" id="ProtNLM"/>
    </source>
</evidence>
<evidence type="ECO:0000256" key="1">
    <source>
        <dbReference type="SAM" id="Phobius"/>
    </source>
</evidence>
<name>A0A7Y3RJI8_9PROT</name>
<keyword evidence="1" id="KW-0472">Membrane</keyword>
<sequence>MALFRFFAAALIMMTAAPASAAIITATELGDTRGNDNRRGDKLAPVNDLLASLGYGPVDLYLGKLEEEGGGESGAVDMSAFSITGYSKPNGTFTFDLPDGFVLTHFTAKAGNGFAVFLMDEVVNAGTVDFDTGFTRSGLSHLSFFGTQFSDVAQVPLPAAAGLFAAGILLLAGRKLR</sequence>
<evidence type="ECO:0000256" key="2">
    <source>
        <dbReference type="SAM" id="SignalP"/>
    </source>
</evidence>
<dbReference type="RefSeq" id="WP_173196459.1">
    <property type="nucleotide sequence ID" value="NZ_JABFCX010000002.1"/>
</dbReference>
<keyword evidence="1" id="KW-0812">Transmembrane</keyword>
<dbReference type="Proteomes" id="UP000536835">
    <property type="component" value="Unassembled WGS sequence"/>
</dbReference>